<dbReference type="InterPro" id="IPR006439">
    <property type="entry name" value="HAD-SF_hydro_IA"/>
</dbReference>
<dbReference type="RefSeq" id="WP_220334790.1">
    <property type="nucleotide sequence ID" value="NZ_JAEUAK010000004.1"/>
</dbReference>
<dbReference type="InterPro" id="IPR006328">
    <property type="entry name" value="2-HAD"/>
</dbReference>
<dbReference type="Pfam" id="PF00702">
    <property type="entry name" value="Hydrolase"/>
    <property type="match status" value="1"/>
</dbReference>
<dbReference type="PRINTS" id="PR00413">
    <property type="entry name" value="HADHALOGNASE"/>
</dbReference>
<accession>A0ABS7GTZ3</accession>
<keyword evidence="3" id="KW-1185">Reference proteome</keyword>
<dbReference type="SFLD" id="SFLDG01129">
    <property type="entry name" value="C1.5:_HAD__Beta-PGM__Phosphata"/>
    <property type="match status" value="1"/>
</dbReference>
<protein>
    <submittedName>
        <fullName evidence="2">Haloacid dehalogenase type II</fullName>
    </submittedName>
</protein>
<name>A0ABS7GTZ3_9HYPH</name>
<organism evidence="2 3">
    <name type="scientific">Rhizobium mesosinicum</name>
    <dbReference type="NCBI Taxonomy" id="335017"/>
    <lineage>
        <taxon>Bacteria</taxon>
        <taxon>Pseudomonadati</taxon>
        <taxon>Pseudomonadota</taxon>
        <taxon>Alphaproteobacteria</taxon>
        <taxon>Hyphomicrobiales</taxon>
        <taxon>Rhizobiaceae</taxon>
        <taxon>Rhizobium/Agrobacterium group</taxon>
        <taxon>Rhizobium</taxon>
    </lineage>
</organism>
<keyword evidence="1" id="KW-0378">Hydrolase</keyword>
<dbReference type="Gene3D" id="3.40.50.1000">
    <property type="entry name" value="HAD superfamily/HAD-like"/>
    <property type="match status" value="1"/>
</dbReference>
<evidence type="ECO:0000256" key="1">
    <source>
        <dbReference type="ARBA" id="ARBA00022801"/>
    </source>
</evidence>
<evidence type="ECO:0000313" key="2">
    <source>
        <dbReference type="EMBL" id="MBW9053423.1"/>
    </source>
</evidence>
<dbReference type="InterPro" id="IPR036412">
    <property type="entry name" value="HAD-like_sf"/>
</dbReference>
<proteinExistence type="predicted"/>
<dbReference type="InterPro" id="IPR051540">
    <property type="entry name" value="S-2-haloacid_dehalogenase"/>
</dbReference>
<dbReference type="PANTHER" id="PTHR43316:SF9">
    <property type="entry name" value="ACID DEHALOGENASE, PUTATIVE (AFU_ORTHOLOGUE AFUA_6G14460)-RELATED"/>
    <property type="match status" value="1"/>
</dbReference>
<sequence length="244" mass="27013">MTLSGNQPTWLTFDCYGTLIQWDEGLLAAMDAILSAKGKDIDRASFIAVYDRHEHELEQQKPHRCFKQVTALALQLAMKEFGLPFDIADADLLTSSIGRMPPFPEVVETLGKLKAAGFRLAIISNTDDAIIAGNVAQLGGFVDRVITAEQAEAYKPSPEIFRHAWKTLDIGMDDLVHICASPHLDLAAARELGFRAIWVDRGTGRKPLSDYRPNEIVPTLDKVPGLFAANGWMRLTRLETRHGS</sequence>
<reference evidence="2 3" key="1">
    <citation type="journal article" date="2021" name="MBio">
        <title>Poor Competitiveness of Bradyrhizobium in Pigeon Pea Root Colonization in Indian Soils.</title>
        <authorList>
            <person name="Chalasani D."/>
            <person name="Basu A."/>
            <person name="Pullabhotla S.V.S.R.N."/>
            <person name="Jorrin B."/>
            <person name="Neal A.L."/>
            <person name="Poole P.S."/>
            <person name="Podile A.R."/>
            <person name="Tkacz A."/>
        </authorList>
    </citation>
    <scope>NUCLEOTIDE SEQUENCE [LARGE SCALE GENOMIC DNA]</scope>
    <source>
        <strain evidence="2 3">HU56</strain>
    </source>
</reference>
<dbReference type="NCBIfam" id="TIGR01493">
    <property type="entry name" value="HAD-SF-IA-v2"/>
    <property type="match status" value="1"/>
</dbReference>
<dbReference type="SFLD" id="SFLDS00003">
    <property type="entry name" value="Haloacid_Dehalogenase"/>
    <property type="match status" value="1"/>
</dbReference>
<dbReference type="EMBL" id="JAEUAK010000004">
    <property type="protein sequence ID" value="MBW9053423.1"/>
    <property type="molecule type" value="Genomic_DNA"/>
</dbReference>
<comment type="caution">
    <text evidence="2">The sequence shown here is derived from an EMBL/GenBank/DDBJ whole genome shotgun (WGS) entry which is preliminary data.</text>
</comment>
<dbReference type="InterPro" id="IPR023214">
    <property type="entry name" value="HAD_sf"/>
</dbReference>
<dbReference type="PANTHER" id="PTHR43316">
    <property type="entry name" value="HYDROLASE, HALOACID DELAHOGENASE-RELATED"/>
    <property type="match status" value="1"/>
</dbReference>
<gene>
    <name evidence="2" type="ORF">JNB85_13470</name>
</gene>
<dbReference type="Proteomes" id="UP000717752">
    <property type="component" value="Unassembled WGS sequence"/>
</dbReference>
<dbReference type="NCBIfam" id="TIGR01428">
    <property type="entry name" value="HAD_type_II"/>
    <property type="match status" value="1"/>
</dbReference>
<dbReference type="SUPFAM" id="SSF56784">
    <property type="entry name" value="HAD-like"/>
    <property type="match status" value="1"/>
</dbReference>
<dbReference type="Gene3D" id="1.10.150.750">
    <property type="match status" value="1"/>
</dbReference>
<evidence type="ECO:0000313" key="3">
    <source>
        <dbReference type="Proteomes" id="UP000717752"/>
    </source>
</evidence>